<comment type="caution">
    <text evidence="2">The sequence shown here is derived from an EMBL/GenBank/DDBJ whole genome shotgun (WGS) entry which is preliminary data.</text>
</comment>
<keyword evidence="1" id="KW-0812">Transmembrane</keyword>
<evidence type="ECO:0000256" key="1">
    <source>
        <dbReference type="SAM" id="Phobius"/>
    </source>
</evidence>
<keyword evidence="1" id="KW-1133">Transmembrane helix</keyword>
<accession>A0A9D1GCS9</accession>
<feature type="transmembrane region" description="Helical" evidence="1">
    <location>
        <begin position="81"/>
        <end position="100"/>
    </location>
</feature>
<dbReference type="AlphaFoldDB" id="A0A9D1GCS9"/>
<reference evidence="2" key="1">
    <citation type="submission" date="2020-10" db="EMBL/GenBank/DDBJ databases">
        <authorList>
            <person name="Gilroy R."/>
        </authorList>
    </citation>
    <scope>NUCLEOTIDE SEQUENCE</scope>
    <source>
        <strain evidence="2">21143</strain>
    </source>
</reference>
<keyword evidence="1" id="KW-0472">Membrane</keyword>
<dbReference type="EMBL" id="DVKT01000009">
    <property type="protein sequence ID" value="HIT38735.1"/>
    <property type="molecule type" value="Genomic_DNA"/>
</dbReference>
<dbReference type="Proteomes" id="UP000886722">
    <property type="component" value="Unassembled WGS sequence"/>
</dbReference>
<feature type="transmembrane region" description="Helical" evidence="1">
    <location>
        <begin position="106"/>
        <end position="125"/>
    </location>
</feature>
<name>A0A9D1GCS9_9BACT</name>
<gene>
    <name evidence="2" type="ORF">IAD06_01660</name>
</gene>
<dbReference type="Pfam" id="PF04246">
    <property type="entry name" value="RseC_MucC"/>
    <property type="match status" value="1"/>
</dbReference>
<organism evidence="2 3">
    <name type="scientific">Candidatus Caccoplasma intestinavium</name>
    <dbReference type="NCBI Taxonomy" id="2840716"/>
    <lineage>
        <taxon>Bacteria</taxon>
        <taxon>Pseudomonadati</taxon>
        <taxon>Bacteroidota</taxon>
        <taxon>Bacteroidia</taxon>
        <taxon>Bacteroidales</taxon>
        <taxon>Bacteroidaceae</taxon>
        <taxon>Bacteroidaceae incertae sedis</taxon>
        <taxon>Candidatus Caccoplasma</taxon>
    </lineage>
</organism>
<sequence>MGKKDTHVKHEGTITQIDGTTVYVRIIQHSACAGCHVQSACTAADRSEKIIETTCYIPDLYVGQQVWVVGNEAMSNEALRLAFLYPFLVICCVLAGIYLLTGDEAVSGIAALLSLLPYYLTLYLFRKKIRKSLVFTVEPLRKNENL</sequence>
<proteinExistence type="predicted"/>
<protein>
    <submittedName>
        <fullName evidence="2">SoxR reducing system RseC family protein</fullName>
    </submittedName>
</protein>
<evidence type="ECO:0000313" key="2">
    <source>
        <dbReference type="EMBL" id="HIT38735.1"/>
    </source>
</evidence>
<reference evidence="2" key="2">
    <citation type="journal article" date="2021" name="PeerJ">
        <title>Extensive microbial diversity within the chicken gut microbiome revealed by metagenomics and culture.</title>
        <authorList>
            <person name="Gilroy R."/>
            <person name="Ravi A."/>
            <person name="Getino M."/>
            <person name="Pursley I."/>
            <person name="Horton D.L."/>
            <person name="Alikhan N.F."/>
            <person name="Baker D."/>
            <person name="Gharbi K."/>
            <person name="Hall N."/>
            <person name="Watson M."/>
            <person name="Adriaenssens E.M."/>
            <person name="Foster-Nyarko E."/>
            <person name="Jarju S."/>
            <person name="Secka A."/>
            <person name="Antonio M."/>
            <person name="Oren A."/>
            <person name="Chaudhuri R.R."/>
            <person name="La Ragione R."/>
            <person name="Hildebrand F."/>
            <person name="Pallen M.J."/>
        </authorList>
    </citation>
    <scope>NUCLEOTIDE SEQUENCE</scope>
    <source>
        <strain evidence="2">21143</strain>
    </source>
</reference>
<evidence type="ECO:0000313" key="3">
    <source>
        <dbReference type="Proteomes" id="UP000886722"/>
    </source>
</evidence>